<reference evidence="2" key="1">
    <citation type="submission" date="2023-01" db="EMBL/GenBank/DDBJ databases">
        <authorList>
            <person name="Van Ghelder C."/>
            <person name="Rancurel C."/>
        </authorList>
    </citation>
    <scope>NUCLEOTIDE SEQUENCE</scope>
    <source>
        <strain evidence="2">CNCM I-4278</strain>
    </source>
</reference>
<accession>A0A9W4UA72</accession>
<feature type="compositionally biased region" description="Polar residues" evidence="1">
    <location>
        <begin position="42"/>
        <end position="67"/>
    </location>
</feature>
<dbReference type="EMBL" id="CAOQHR010000003">
    <property type="protein sequence ID" value="CAI6332498.1"/>
    <property type="molecule type" value="Genomic_DNA"/>
</dbReference>
<organism evidence="2 3">
    <name type="scientific">Periconia digitata</name>
    <dbReference type="NCBI Taxonomy" id="1303443"/>
    <lineage>
        <taxon>Eukaryota</taxon>
        <taxon>Fungi</taxon>
        <taxon>Dikarya</taxon>
        <taxon>Ascomycota</taxon>
        <taxon>Pezizomycotina</taxon>
        <taxon>Dothideomycetes</taxon>
        <taxon>Pleosporomycetidae</taxon>
        <taxon>Pleosporales</taxon>
        <taxon>Massarineae</taxon>
        <taxon>Periconiaceae</taxon>
        <taxon>Periconia</taxon>
    </lineage>
</organism>
<feature type="compositionally biased region" description="Polar residues" evidence="1">
    <location>
        <begin position="19"/>
        <end position="33"/>
    </location>
</feature>
<evidence type="ECO:0000313" key="3">
    <source>
        <dbReference type="Proteomes" id="UP001152607"/>
    </source>
</evidence>
<feature type="compositionally biased region" description="Pro residues" evidence="1">
    <location>
        <begin position="1"/>
        <end position="14"/>
    </location>
</feature>
<dbReference type="Proteomes" id="UP001152607">
    <property type="component" value="Unassembled WGS sequence"/>
</dbReference>
<proteinExistence type="predicted"/>
<keyword evidence="3" id="KW-1185">Reference proteome</keyword>
<gene>
    <name evidence="2" type="ORF">PDIGIT_LOCUS5523</name>
</gene>
<feature type="region of interest" description="Disordered" evidence="1">
    <location>
        <begin position="1"/>
        <end position="107"/>
    </location>
</feature>
<evidence type="ECO:0000313" key="2">
    <source>
        <dbReference type="EMBL" id="CAI6332498.1"/>
    </source>
</evidence>
<feature type="compositionally biased region" description="Polar residues" evidence="1">
    <location>
        <begin position="78"/>
        <end position="97"/>
    </location>
</feature>
<dbReference type="AlphaFoldDB" id="A0A9W4UA72"/>
<name>A0A9W4UA72_9PLEO</name>
<feature type="compositionally biased region" description="Low complexity" evidence="1">
    <location>
        <begin position="98"/>
        <end position="107"/>
    </location>
</feature>
<comment type="caution">
    <text evidence="2">The sequence shown here is derived from an EMBL/GenBank/DDBJ whole genome shotgun (WGS) entry which is preliminary data.</text>
</comment>
<protein>
    <submittedName>
        <fullName evidence="2">Uncharacterized protein</fullName>
    </submittedName>
</protein>
<evidence type="ECO:0000256" key="1">
    <source>
        <dbReference type="SAM" id="MobiDB-lite"/>
    </source>
</evidence>
<sequence>MHTPNSQPPPPPSPQSRQHTTSCPPSFTISPQFPQFPLPPRNTRSCPPSFRMNPQSPSFVQNAQIHPTPSPQERLPPAQTSTLNPRVQSFTPSVEPQTTDGATADEATADNLPYATASPYYYATSPVYPHMSQPPMNQSHFDQRPYVQPYGFDHPLRPNGEVEDNRSYNLAFYNQIENINTARNFLEYEGQTLPRNPYQVGQEPDWQ</sequence>